<gene>
    <name evidence="3" type="ordered locus">UWK_00707</name>
</gene>
<dbReference type="SUPFAM" id="SSF48695">
    <property type="entry name" value="Multiheme cytochromes"/>
    <property type="match status" value="1"/>
</dbReference>
<accession>M1PBZ7</accession>
<name>M1PBZ7_DESSD</name>
<dbReference type="OrthoDB" id="5430146at2"/>
<evidence type="ECO:0000256" key="2">
    <source>
        <dbReference type="SAM" id="SignalP"/>
    </source>
</evidence>
<dbReference type="InterPro" id="IPR010181">
    <property type="entry name" value="CGCAxxGCC_motif"/>
</dbReference>
<keyword evidence="2" id="KW-0732">Signal</keyword>
<organism evidence="3 4">
    <name type="scientific">Desulfocapsa sulfexigens (strain DSM 10523 / SB164P1)</name>
    <dbReference type="NCBI Taxonomy" id="1167006"/>
    <lineage>
        <taxon>Bacteria</taxon>
        <taxon>Pseudomonadati</taxon>
        <taxon>Thermodesulfobacteriota</taxon>
        <taxon>Desulfobulbia</taxon>
        <taxon>Desulfobulbales</taxon>
        <taxon>Desulfocapsaceae</taxon>
        <taxon>Desulfocapsa</taxon>
    </lineage>
</organism>
<dbReference type="GO" id="GO:0051536">
    <property type="term" value="F:iron-sulfur cluster binding"/>
    <property type="evidence" value="ECO:0007669"/>
    <property type="project" value="UniProtKB-KW"/>
</dbReference>
<dbReference type="InterPro" id="IPR036280">
    <property type="entry name" value="Multihaem_cyt_sf"/>
</dbReference>
<dbReference type="AlphaFoldDB" id="M1PBZ7"/>
<dbReference type="EMBL" id="CP003985">
    <property type="protein sequence ID" value="AGF77285.1"/>
    <property type="molecule type" value="Genomic_DNA"/>
</dbReference>
<dbReference type="eggNOG" id="ENOG50320QR">
    <property type="taxonomic scope" value="Bacteria"/>
</dbReference>
<protein>
    <submittedName>
        <fullName evidence="3">Putative redox-active protein</fullName>
    </submittedName>
</protein>
<dbReference type="RefSeq" id="WP_015402981.1">
    <property type="nucleotide sequence ID" value="NC_020304.1"/>
</dbReference>
<sequence length="264" mass="28797">MEHQNKPCQSLTRRQMMIGTAGALAAGTALAQFGGLLKSAHAAGGSTEKWPWPYEKLDPVKTAELAYKEWYRVFCGAAVINSVFNQLQEKFGEPYTSFPDDAFVFLEGGMVGWGMTCGSNAGAAIVANAIIGPRIAGGNEGHQITEDIFEWYSDAAMPVFTPKTPKITTELVKTTADSPLCHVSVGKWMKASGFHIGSPERKDRCARVAASVAYHLVELLNDWHDKKYQPTATHKPVKEFGITAQMNCMDCHSDDVPTPPMAKK</sequence>
<dbReference type="PROSITE" id="PS51318">
    <property type="entry name" value="TAT"/>
    <property type="match status" value="1"/>
</dbReference>
<dbReference type="KEGG" id="dsf:UWK_00707"/>
<keyword evidence="1" id="KW-0408">Iron</keyword>
<dbReference type="Proteomes" id="UP000011721">
    <property type="component" value="Chromosome"/>
</dbReference>
<feature type="signal peptide" evidence="2">
    <location>
        <begin position="1"/>
        <end position="31"/>
    </location>
</feature>
<dbReference type="HOGENOM" id="CLU_063015_0_0_7"/>
<proteinExistence type="predicted"/>
<keyword evidence="1" id="KW-0479">Metal-binding</keyword>
<keyword evidence="1" id="KW-0411">Iron-sulfur</keyword>
<dbReference type="STRING" id="1167006.UWK_00707"/>
<feature type="chain" id="PRO_5004016329" evidence="2">
    <location>
        <begin position="32"/>
        <end position="264"/>
    </location>
</feature>
<keyword evidence="4" id="KW-1185">Reference proteome</keyword>
<evidence type="ECO:0000313" key="4">
    <source>
        <dbReference type="Proteomes" id="UP000011721"/>
    </source>
</evidence>
<dbReference type="Pfam" id="PF09719">
    <property type="entry name" value="C_GCAxxG_C_C"/>
    <property type="match status" value="1"/>
</dbReference>
<reference evidence="4" key="1">
    <citation type="journal article" date="2013" name="Stand. Genomic Sci.">
        <title>Complete genome sequence of Desulfocapsa sulfexigens, a marine deltaproteobacterium specialized in disproportionating inorganic sulfur compounds.</title>
        <authorList>
            <person name="Finster K.W."/>
            <person name="Kjeldsen K.U."/>
            <person name="Kube M."/>
            <person name="Reinhardt R."/>
            <person name="Mussmann M."/>
            <person name="Amann R."/>
            <person name="Schreiber L."/>
        </authorList>
    </citation>
    <scope>NUCLEOTIDE SEQUENCE [LARGE SCALE GENOMIC DNA]</scope>
    <source>
        <strain evidence="4">DSM 10523 / SB164P1</strain>
    </source>
</reference>
<dbReference type="InterPro" id="IPR006311">
    <property type="entry name" value="TAT_signal"/>
</dbReference>
<evidence type="ECO:0000256" key="1">
    <source>
        <dbReference type="ARBA" id="ARBA00023014"/>
    </source>
</evidence>
<dbReference type="PATRIC" id="fig|1167006.5.peg.803"/>
<evidence type="ECO:0000313" key="3">
    <source>
        <dbReference type="EMBL" id="AGF77285.1"/>
    </source>
</evidence>